<dbReference type="PANTHER" id="PTHR31490:SF76">
    <property type="entry name" value="ENDO-1,4-BETA-XYLANASE C"/>
    <property type="match status" value="1"/>
</dbReference>
<accession>A0A2D3UXS1</accession>
<evidence type="ECO:0000256" key="1">
    <source>
        <dbReference type="ARBA" id="ARBA00007495"/>
    </source>
</evidence>
<reference evidence="8 9" key="1">
    <citation type="submission" date="2016-03" db="EMBL/GenBank/DDBJ databases">
        <authorList>
            <person name="Ploux O."/>
        </authorList>
    </citation>
    <scope>NUCLEOTIDE SEQUENCE [LARGE SCALE GENOMIC DNA]</scope>
    <source>
        <strain evidence="8 9">URUG2</strain>
    </source>
</reference>
<keyword evidence="9" id="KW-1185">Reference proteome</keyword>
<sequence length="305" mass="34006">MDRQQSHSLHASLTSHGKLYWGVATDAKNLSNPTTTTLITTNFNQLTPENSLKWSSLQPTRGSFTFSTADSIIAFAQKHNLLIRGHTLLWHRSLPFWVSRITNPTELESVIVEHITAVVGRYVGMIYAWDVVNEIFTDVGDLRENHFFKVLGERYVRLAFQAAREADRGTKLYVNDYFTAKAKILAAVVVIGRWKRDGWEIDGVGVQGHVSKGEAGRLGWSLEVLGKVVDEVAITELDVVDAGEEEYVEVVQACLNVPNCVGITSWGVRDSDSWQASMRPLLFDEVGEPKAAYHAVVKCLCVEAE</sequence>
<dbReference type="GeneID" id="35597013"/>
<dbReference type="InterPro" id="IPR044846">
    <property type="entry name" value="GH10"/>
</dbReference>
<dbReference type="SMART" id="SM00633">
    <property type="entry name" value="Glyco_10"/>
    <property type="match status" value="1"/>
</dbReference>
<dbReference type="EMBL" id="FJUY01000002">
    <property type="protein sequence ID" value="CZT15946.1"/>
    <property type="molecule type" value="Genomic_DNA"/>
</dbReference>
<evidence type="ECO:0000256" key="4">
    <source>
        <dbReference type="ARBA" id="ARBA00023295"/>
    </source>
</evidence>
<dbReference type="InterPro" id="IPR017853">
    <property type="entry name" value="GH"/>
</dbReference>
<feature type="domain" description="GH10" evidence="7">
    <location>
        <begin position="24"/>
        <end position="299"/>
    </location>
</feature>
<dbReference type="OrthoDB" id="3055998at2759"/>
<dbReference type="PANTHER" id="PTHR31490">
    <property type="entry name" value="GLYCOSYL HYDROLASE"/>
    <property type="match status" value="1"/>
</dbReference>
<dbReference type="PROSITE" id="PS51760">
    <property type="entry name" value="GH10_2"/>
    <property type="match status" value="1"/>
</dbReference>
<dbReference type="RefSeq" id="XP_023622839.1">
    <property type="nucleotide sequence ID" value="XM_023767071.1"/>
</dbReference>
<dbReference type="PRINTS" id="PR00134">
    <property type="entry name" value="GLHYDRLASE10"/>
</dbReference>
<evidence type="ECO:0000256" key="5">
    <source>
        <dbReference type="ARBA" id="ARBA00023326"/>
    </source>
</evidence>
<keyword evidence="3 6" id="KW-0119">Carbohydrate metabolism</keyword>
<dbReference type="SUPFAM" id="SSF51445">
    <property type="entry name" value="(Trans)glycosidases"/>
    <property type="match status" value="1"/>
</dbReference>
<evidence type="ECO:0000256" key="6">
    <source>
        <dbReference type="RuleBase" id="RU361174"/>
    </source>
</evidence>
<name>A0A2D3UXS1_9PEZI</name>
<dbReference type="Gene3D" id="3.20.20.80">
    <property type="entry name" value="Glycosidases"/>
    <property type="match status" value="1"/>
</dbReference>
<comment type="similarity">
    <text evidence="1 6">Belongs to the glycosyl hydrolase 10 (cellulase F) family.</text>
</comment>
<dbReference type="GO" id="GO:0031176">
    <property type="term" value="F:endo-1,4-beta-xylanase activity"/>
    <property type="evidence" value="ECO:0007669"/>
    <property type="project" value="UniProtKB-EC"/>
</dbReference>
<dbReference type="InterPro" id="IPR001000">
    <property type="entry name" value="GH10_dom"/>
</dbReference>
<dbReference type="GO" id="GO:0045493">
    <property type="term" value="P:xylan catabolic process"/>
    <property type="evidence" value="ECO:0007669"/>
    <property type="project" value="UniProtKB-KW"/>
</dbReference>
<evidence type="ECO:0000256" key="3">
    <source>
        <dbReference type="ARBA" id="ARBA00023277"/>
    </source>
</evidence>
<dbReference type="STRING" id="112498.A0A2D3UXS1"/>
<protein>
    <recommendedName>
        <fullName evidence="6">Beta-xylanase</fullName>
        <ecNumber evidence="6">3.2.1.8</ecNumber>
    </recommendedName>
</protein>
<dbReference type="Pfam" id="PF00331">
    <property type="entry name" value="Glyco_hydro_10"/>
    <property type="match status" value="1"/>
</dbReference>
<dbReference type="AlphaFoldDB" id="A0A2D3UXS1"/>
<comment type="catalytic activity">
    <reaction evidence="6">
        <text>Endohydrolysis of (1-&gt;4)-beta-D-xylosidic linkages in xylans.</text>
        <dbReference type="EC" id="3.2.1.8"/>
    </reaction>
</comment>
<proteinExistence type="inferred from homology"/>
<dbReference type="EC" id="3.2.1.8" evidence="6"/>
<keyword evidence="5 6" id="KW-0624">Polysaccharide degradation</keyword>
<dbReference type="Proteomes" id="UP000225277">
    <property type="component" value="Unassembled WGS sequence"/>
</dbReference>
<keyword evidence="8" id="KW-0858">Xylan degradation</keyword>
<gene>
    <name evidence="8" type="ORF">RCC_01785</name>
</gene>
<keyword evidence="4 6" id="KW-0326">Glycosidase</keyword>
<evidence type="ECO:0000313" key="8">
    <source>
        <dbReference type="EMBL" id="CZT15946.1"/>
    </source>
</evidence>
<organism evidence="8 9">
    <name type="scientific">Ramularia collo-cygni</name>
    <dbReference type="NCBI Taxonomy" id="112498"/>
    <lineage>
        <taxon>Eukaryota</taxon>
        <taxon>Fungi</taxon>
        <taxon>Dikarya</taxon>
        <taxon>Ascomycota</taxon>
        <taxon>Pezizomycotina</taxon>
        <taxon>Dothideomycetes</taxon>
        <taxon>Dothideomycetidae</taxon>
        <taxon>Mycosphaerellales</taxon>
        <taxon>Mycosphaerellaceae</taxon>
        <taxon>Ramularia</taxon>
    </lineage>
</organism>
<evidence type="ECO:0000259" key="7">
    <source>
        <dbReference type="PROSITE" id="PS51760"/>
    </source>
</evidence>
<keyword evidence="2 6" id="KW-0378">Hydrolase</keyword>
<evidence type="ECO:0000313" key="9">
    <source>
        <dbReference type="Proteomes" id="UP000225277"/>
    </source>
</evidence>
<evidence type="ECO:0000256" key="2">
    <source>
        <dbReference type="ARBA" id="ARBA00022801"/>
    </source>
</evidence>